<comment type="caution">
    <text evidence="8">The sequence shown here is derived from an EMBL/GenBank/DDBJ whole genome shotgun (WGS) entry which is preliminary data.</text>
</comment>
<dbReference type="PANTHER" id="PTHR22950">
    <property type="entry name" value="AMINO ACID TRANSPORTER"/>
    <property type="match status" value="1"/>
</dbReference>
<keyword evidence="4 6" id="KW-1133">Transmembrane helix</keyword>
<evidence type="ECO:0000259" key="7">
    <source>
        <dbReference type="Pfam" id="PF01490"/>
    </source>
</evidence>
<evidence type="ECO:0000313" key="8">
    <source>
        <dbReference type="EMBL" id="KAG6513151.1"/>
    </source>
</evidence>
<feature type="transmembrane region" description="Helical" evidence="6">
    <location>
        <begin position="131"/>
        <end position="151"/>
    </location>
</feature>
<feature type="transmembrane region" description="Helical" evidence="6">
    <location>
        <begin position="47"/>
        <end position="68"/>
    </location>
</feature>
<proteinExistence type="predicted"/>
<feature type="transmembrane region" description="Helical" evidence="6">
    <location>
        <begin position="210"/>
        <end position="230"/>
    </location>
</feature>
<dbReference type="InterPro" id="IPR013057">
    <property type="entry name" value="AA_transpt_TM"/>
</dbReference>
<evidence type="ECO:0000313" key="9">
    <source>
        <dbReference type="Proteomes" id="UP000734854"/>
    </source>
</evidence>
<dbReference type="GO" id="GO:0031090">
    <property type="term" value="C:organelle membrane"/>
    <property type="evidence" value="ECO:0007669"/>
    <property type="project" value="UniProtKB-ARBA"/>
</dbReference>
<evidence type="ECO:0000256" key="5">
    <source>
        <dbReference type="ARBA" id="ARBA00023136"/>
    </source>
</evidence>
<dbReference type="Pfam" id="PF01490">
    <property type="entry name" value="Aa_trans"/>
    <property type="match status" value="2"/>
</dbReference>
<keyword evidence="5 6" id="KW-0472">Membrane</keyword>
<evidence type="ECO:0000256" key="3">
    <source>
        <dbReference type="ARBA" id="ARBA00022970"/>
    </source>
</evidence>
<name>A0A8J5LCM3_ZINOF</name>
<dbReference type="EMBL" id="JACMSC010000007">
    <property type="protein sequence ID" value="KAG6513151.1"/>
    <property type="molecule type" value="Genomic_DNA"/>
</dbReference>
<feature type="domain" description="Amino acid transporter transmembrane" evidence="7">
    <location>
        <begin position="123"/>
        <end position="375"/>
    </location>
</feature>
<dbReference type="PANTHER" id="PTHR22950:SF323">
    <property type="entry name" value="AMINO ACID TRANSPORTER AVT6C"/>
    <property type="match status" value="1"/>
</dbReference>
<reference evidence="8 9" key="1">
    <citation type="submission" date="2020-08" db="EMBL/GenBank/DDBJ databases">
        <title>Plant Genome Project.</title>
        <authorList>
            <person name="Zhang R.-G."/>
        </authorList>
    </citation>
    <scope>NUCLEOTIDE SEQUENCE [LARGE SCALE GENOMIC DNA]</scope>
    <source>
        <tissue evidence="8">Rhizome</tissue>
    </source>
</reference>
<comment type="subcellular location">
    <subcellularLocation>
        <location evidence="1">Membrane</location>
        <topology evidence="1">Multi-pass membrane protein</topology>
    </subcellularLocation>
</comment>
<feature type="transmembrane region" description="Helical" evidence="6">
    <location>
        <begin position="260"/>
        <end position="279"/>
    </location>
</feature>
<evidence type="ECO:0000256" key="2">
    <source>
        <dbReference type="ARBA" id="ARBA00022692"/>
    </source>
</evidence>
<dbReference type="Proteomes" id="UP000734854">
    <property type="component" value="Unassembled WGS sequence"/>
</dbReference>
<feature type="transmembrane region" description="Helical" evidence="6">
    <location>
        <begin position="299"/>
        <end position="317"/>
    </location>
</feature>
<dbReference type="AlphaFoldDB" id="A0A8J5LCM3"/>
<keyword evidence="3" id="KW-0029">Amino-acid transport</keyword>
<feature type="transmembrane region" description="Helical" evidence="6">
    <location>
        <begin position="357"/>
        <end position="381"/>
    </location>
</feature>
<feature type="transmembrane region" description="Helical" evidence="6">
    <location>
        <begin position="323"/>
        <end position="345"/>
    </location>
</feature>
<accession>A0A8J5LCM3</accession>
<feature type="domain" description="Amino acid transporter transmembrane" evidence="7">
    <location>
        <begin position="23"/>
        <end position="122"/>
    </location>
</feature>
<organism evidence="8 9">
    <name type="scientific">Zingiber officinale</name>
    <name type="common">Ginger</name>
    <name type="synonym">Amomum zingiber</name>
    <dbReference type="NCBI Taxonomy" id="94328"/>
    <lineage>
        <taxon>Eukaryota</taxon>
        <taxon>Viridiplantae</taxon>
        <taxon>Streptophyta</taxon>
        <taxon>Embryophyta</taxon>
        <taxon>Tracheophyta</taxon>
        <taxon>Spermatophyta</taxon>
        <taxon>Magnoliopsida</taxon>
        <taxon>Liliopsida</taxon>
        <taxon>Zingiberales</taxon>
        <taxon>Zingiberaceae</taxon>
        <taxon>Zingiber</taxon>
    </lineage>
</organism>
<dbReference type="GO" id="GO:0015179">
    <property type="term" value="F:L-amino acid transmembrane transporter activity"/>
    <property type="evidence" value="ECO:0007669"/>
    <property type="project" value="TreeGrafter"/>
</dbReference>
<feature type="transmembrane region" description="Helical" evidence="6">
    <location>
        <begin position="101"/>
        <end position="119"/>
    </location>
</feature>
<feature type="transmembrane region" description="Helical" evidence="6">
    <location>
        <begin position="171"/>
        <end position="189"/>
    </location>
</feature>
<protein>
    <recommendedName>
        <fullName evidence="7">Amino acid transporter transmembrane domain-containing protein</fullName>
    </recommendedName>
</protein>
<keyword evidence="2 6" id="KW-0812">Transmembrane</keyword>
<evidence type="ECO:0000256" key="4">
    <source>
        <dbReference type="ARBA" id="ARBA00022989"/>
    </source>
</evidence>
<evidence type="ECO:0000256" key="1">
    <source>
        <dbReference type="ARBA" id="ARBA00004141"/>
    </source>
</evidence>
<keyword evidence="9" id="KW-1185">Reference proteome</keyword>
<gene>
    <name evidence="8" type="ORF">ZIOFF_023459</name>
</gene>
<evidence type="ECO:0000256" key="6">
    <source>
        <dbReference type="SAM" id="Phobius"/>
    </source>
</evidence>
<sequence>MSKAGDAVAPLLPVELRPSETRPASVPGAVFNLATTTIGAGIMSLPAAVKVLGVAPALVLVVAAAFLADASAEFLMRYRGAGGAWSYAAAMGDAFGRAGSAALQICVALTTAGTLTVYLDIIDSLKFSSAVSVLLAVVFMCISTGMALYALFQGRTQKPRLLPDFAHLSSFLDLFTAVPIIVVAFTFHFNVHPIRAELSETSDMQVAVRLSVLLCSAIYAAIGFFGYLLFGEATMTDILSNFDRDTGSAFGSLLNDVVRLSYVLHLVLVFPLLFFSLRINVDELLFPKSSHLSSDARRFTLLTAALLGSIYLGSVLFPSIWTLFQFIGSTTAVCISLIFPAALVLRDVEGTAKRKDQLLATGMILVALITSAIAIGSNIVASFQPREGAFDMGGE</sequence>
<keyword evidence="3" id="KW-0813">Transport</keyword>